<sequence length="358" mass="40193">MGQVGGKVFRTVEWAPGRANGRVYYPQTLLSSTDIPEDVKERARALLDDCTKSSVGAYSPSNGLFIVRHAVAEYISARDGVASSPEDIYMGSGASDVIKAVLTMFIEEVDGKPPELGIAQADYYLEENSNWALTTAELERSWHQASERHNVRALVVINPGNPTGQVLTRQNIEDIIKFAKHRNLFILADEVYQENIVSKPFYSFKKVMAEMGHPYSKMELASFVTLSKGWSAECGLRSGYVELVRLNPDVEQAFRTTRAVMQCPTVLGQCALHCVFSQELNHIHCVLTERTKTAFETFNSIPGYFCNELDGSMFAYPRVEIPERAQQAAKQHEMSPDEFYCWQLLEMTEMQHAKVAVL</sequence>
<comment type="subunit">
    <text evidence="2">Homodimer.</text>
</comment>
<dbReference type="Gene3D" id="1.10.287.1970">
    <property type="match status" value="1"/>
</dbReference>
<evidence type="ECO:0000256" key="6">
    <source>
        <dbReference type="ARBA" id="ARBA00025708"/>
    </source>
</evidence>
<dbReference type="GO" id="GO:0042853">
    <property type="term" value="P:L-alanine catabolic process"/>
    <property type="evidence" value="ECO:0007669"/>
    <property type="project" value="UniProtKB-UniPathway"/>
</dbReference>
<proteinExistence type="inferred from homology"/>
<dbReference type="PANTHER" id="PTHR11751:SF29">
    <property type="entry name" value="ALANINE TRANSAMINASE"/>
    <property type="match status" value="1"/>
</dbReference>
<keyword evidence="5" id="KW-0663">Pyridoxal phosphate</keyword>
<dbReference type="GO" id="GO:0030170">
    <property type="term" value="F:pyridoxal phosphate binding"/>
    <property type="evidence" value="ECO:0007669"/>
    <property type="project" value="InterPro"/>
</dbReference>
<evidence type="ECO:0000313" key="12">
    <source>
        <dbReference type="Proteomes" id="UP000037510"/>
    </source>
</evidence>
<evidence type="ECO:0000313" key="11">
    <source>
        <dbReference type="EMBL" id="KOB67143.1"/>
    </source>
</evidence>
<evidence type="ECO:0000256" key="4">
    <source>
        <dbReference type="ARBA" id="ARBA00022679"/>
    </source>
</evidence>
<dbReference type="Gene3D" id="3.90.1150.10">
    <property type="entry name" value="Aspartate Aminotransferase, domain 1"/>
    <property type="match status" value="1"/>
</dbReference>
<evidence type="ECO:0000259" key="10">
    <source>
        <dbReference type="Pfam" id="PF00155"/>
    </source>
</evidence>
<evidence type="ECO:0000256" key="2">
    <source>
        <dbReference type="ARBA" id="ARBA00011738"/>
    </source>
</evidence>
<dbReference type="SUPFAM" id="SSF53383">
    <property type="entry name" value="PLP-dependent transferases"/>
    <property type="match status" value="1"/>
</dbReference>
<evidence type="ECO:0000256" key="8">
    <source>
        <dbReference type="ARBA" id="ARBA00026106"/>
    </source>
</evidence>
<keyword evidence="4 11" id="KW-0808">Transferase</keyword>
<dbReference type="InterPro" id="IPR015424">
    <property type="entry name" value="PyrdxlP-dep_Trfase"/>
</dbReference>
<comment type="cofactor">
    <cofactor evidence="1">
        <name>pyridoxal 5'-phosphate</name>
        <dbReference type="ChEBI" id="CHEBI:597326"/>
    </cofactor>
</comment>
<dbReference type="UniPathway" id="UPA00528">
    <property type="reaction ID" value="UER00586"/>
</dbReference>
<dbReference type="STRING" id="104452.A0A0L7KV95"/>
<dbReference type="InterPro" id="IPR015421">
    <property type="entry name" value="PyrdxlP-dep_Trfase_major"/>
</dbReference>
<evidence type="ECO:0000256" key="7">
    <source>
        <dbReference type="ARBA" id="ARBA00025785"/>
    </source>
</evidence>
<dbReference type="GO" id="GO:0004021">
    <property type="term" value="F:L-alanine:2-oxoglutarate aminotransferase activity"/>
    <property type="evidence" value="ECO:0007669"/>
    <property type="project" value="UniProtKB-EC"/>
</dbReference>
<dbReference type="EC" id="2.6.1.2" evidence="8"/>
<name>A0A0L7KV95_OPEBR</name>
<dbReference type="Proteomes" id="UP000037510">
    <property type="component" value="Unassembled WGS sequence"/>
</dbReference>
<evidence type="ECO:0000256" key="9">
    <source>
        <dbReference type="ARBA" id="ARBA00047412"/>
    </source>
</evidence>
<organism evidence="11 12">
    <name type="scientific">Operophtera brumata</name>
    <name type="common">Winter moth</name>
    <name type="synonym">Phalaena brumata</name>
    <dbReference type="NCBI Taxonomy" id="104452"/>
    <lineage>
        <taxon>Eukaryota</taxon>
        <taxon>Metazoa</taxon>
        <taxon>Ecdysozoa</taxon>
        <taxon>Arthropoda</taxon>
        <taxon>Hexapoda</taxon>
        <taxon>Insecta</taxon>
        <taxon>Pterygota</taxon>
        <taxon>Neoptera</taxon>
        <taxon>Endopterygota</taxon>
        <taxon>Lepidoptera</taxon>
        <taxon>Glossata</taxon>
        <taxon>Ditrysia</taxon>
        <taxon>Geometroidea</taxon>
        <taxon>Geometridae</taxon>
        <taxon>Larentiinae</taxon>
        <taxon>Operophtera</taxon>
    </lineage>
</organism>
<dbReference type="Pfam" id="PF00155">
    <property type="entry name" value="Aminotran_1_2"/>
    <property type="match status" value="1"/>
</dbReference>
<dbReference type="FunFam" id="3.40.640.10:FF:000236">
    <property type="entry name" value="Alanine aminotransferase 2"/>
    <property type="match status" value="1"/>
</dbReference>
<evidence type="ECO:0000256" key="1">
    <source>
        <dbReference type="ARBA" id="ARBA00001933"/>
    </source>
</evidence>
<comment type="caution">
    <text evidence="11">The sequence shown here is derived from an EMBL/GenBank/DDBJ whole genome shotgun (WGS) entry which is preliminary data.</text>
</comment>
<dbReference type="InterPro" id="IPR045088">
    <property type="entry name" value="ALAT1/2-like"/>
</dbReference>
<feature type="domain" description="Aminotransferase class I/classII large" evidence="10">
    <location>
        <begin position="122"/>
        <end position="277"/>
    </location>
</feature>
<comment type="pathway">
    <text evidence="6">Amino-acid degradation; L-alanine degradation via transaminase pathway; pyruvate from L-alanine: step 1/1.</text>
</comment>
<evidence type="ECO:0000256" key="5">
    <source>
        <dbReference type="ARBA" id="ARBA00022898"/>
    </source>
</evidence>
<comment type="similarity">
    <text evidence="7">Belongs to the class-I pyridoxal-phosphate-dependent aminotransferase family. Alanine aminotransferase subfamily.</text>
</comment>
<keyword evidence="3 11" id="KW-0032">Aminotransferase</keyword>
<reference evidence="11 12" key="1">
    <citation type="journal article" date="2015" name="Genome Biol. Evol.">
        <title>The genome of winter moth (Operophtera brumata) provides a genomic perspective on sexual dimorphism and phenology.</title>
        <authorList>
            <person name="Derks M.F."/>
            <person name="Smit S."/>
            <person name="Salis L."/>
            <person name="Schijlen E."/>
            <person name="Bossers A."/>
            <person name="Mateman C."/>
            <person name="Pijl A.S."/>
            <person name="de Ridder D."/>
            <person name="Groenen M.A."/>
            <person name="Visser M.E."/>
            <person name="Megens H.J."/>
        </authorList>
    </citation>
    <scope>NUCLEOTIDE SEQUENCE [LARGE SCALE GENOMIC DNA]</scope>
    <source>
        <strain evidence="11">WM2013NL</strain>
        <tissue evidence="11">Head and thorax</tissue>
    </source>
</reference>
<dbReference type="Gene3D" id="3.40.640.10">
    <property type="entry name" value="Type I PLP-dependent aspartate aminotransferase-like (Major domain)"/>
    <property type="match status" value="1"/>
</dbReference>
<dbReference type="EMBL" id="JTDY01005301">
    <property type="protein sequence ID" value="KOB67143.1"/>
    <property type="molecule type" value="Genomic_DNA"/>
</dbReference>
<gene>
    <name evidence="11" type="ORF">OBRU01_20225</name>
</gene>
<evidence type="ECO:0000256" key="3">
    <source>
        <dbReference type="ARBA" id="ARBA00022576"/>
    </source>
</evidence>
<keyword evidence="12" id="KW-1185">Reference proteome</keyword>
<accession>A0A0L7KV95</accession>
<dbReference type="InterPro" id="IPR004839">
    <property type="entry name" value="Aminotransferase_I/II_large"/>
</dbReference>
<protein>
    <recommendedName>
        <fullName evidence="8">alanine transaminase</fullName>
        <ecNumber evidence="8">2.6.1.2</ecNumber>
    </recommendedName>
</protein>
<dbReference type="InterPro" id="IPR015422">
    <property type="entry name" value="PyrdxlP-dep_Trfase_small"/>
</dbReference>
<dbReference type="CDD" id="cd00609">
    <property type="entry name" value="AAT_like"/>
    <property type="match status" value="1"/>
</dbReference>
<comment type="catalytic activity">
    <reaction evidence="9">
        <text>L-alanine + 2-oxoglutarate = pyruvate + L-glutamate</text>
        <dbReference type="Rhea" id="RHEA:19453"/>
        <dbReference type="ChEBI" id="CHEBI:15361"/>
        <dbReference type="ChEBI" id="CHEBI:16810"/>
        <dbReference type="ChEBI" id="CHEBI:29985"/>
        <dbReference type="ChEBI" id="CHEBI:57972"/>
        <dbReference type="EC" id="2.6.1.2"/>
    </reaction>
</comment>
<dbReference type="AlphaFoldDB" id="A0A0L7KV95"/>
<dbReference type="PANTHER" id="PTHR11751">
    <property type="entry name" value="ALANINE AMINOTRANSFERASE"/>
    <property type="match status" value="1"/>
</dbReference>